<dbReference type="PROSITE" id="PS50912">
    <property type="entry name" value="EAR"/>
    <property type="match status" value="1"/>
</dbReference>
<proteinExistence type="predicted"/>
<organism evidence="3 4">
    <name type="scientific">Rhynchophorus ferrugineus</name>
    <name type="common">Red palm weevil</name>
    <name type="synonym">Curculio ferrugineus</name>
    <dbReference type="NCBI Taxonomy" id="354439"/>
    <lineage>
        <taxon>Eukaryota</taxon>
        <taxon>Metazoa</taxon>
        <taxon>Ecdysozoa</taxon>
        <taxon>Arthropoda</taxon>
        <taxon>Hexapoda</taxon>
        <taxon>Insecta</taxon>
        <taxon>Pterygota</taxon>
        <taxon>Neoptera</taxon>
        <taxon>Endopterygota</taxon>
        <taxon>Coleoptera</taxon>
        <taxon>Polyphaga</taxon>
        <taxon>Cucujiformia</taxon>
        <taxon>Curculionidae</taxon>
        <taxon>Dryophthorinae</taxon>
        <taxon>Rhynchophorus</taxon>
    </lineage>
</organism>
<gene>
    <name evidence="3" type="ORF">GWI33_015227</name>
</gene>
<sequence length="1885" mass="214693">MSGTAPKPVSKSLFLRRKVNGLENYQRQSNINIGTYILSENSISTRQLKSIRIFEAKLNLFAVALQADKLTFYKLSNTIFEIVLQNDIFYATHLTLLSFNNLNLVIVGRKNGVHVYNYDVDKNRLQSLQILKITQIVHLNIWEQDDGVYMAVLYQSNLPNPNDKTSFITVYRWSHSYFDMLQTLQLFNVKKSVQFSIHGSSFLVAVKEKPHEDELKSFSDIFKYDVHDRKFVLHQRLLTNCGTNIKYFISELHDENHHFLITASTVCQGNNQNKYTTVLYKYEDQYFIPFQRIHTDAVEWQSIQDGHGRAALIALTPHALRGFQYDGWQFIENDISADSLTKNELENITTIHAFAYQGNEYLITICDHCKHNINIYKVTFTNYNHMQEEYSDMLSWCTSKLNELQSSNEAANELVGEALRGDLNEKVFPEEELKRQLVDTLEESSSYQVLSGDVEAETIIFNNHSSIVSLKSVLVNNIKIDDILNNSMDINEGFKIGKNLAFNITRVDHSLDPLSINNIPFDQYVHVLQDKHLDLLKVSGSITFQEGVDVSGTINNMVVRDNALLIDDRDQEFSTNLRANELNVQNLSTKYINGFDFDDLKPRPISHLDVLEVKDLNIRGLINGVNLPFLSKRVLRSIGDQLLSDDLIVDSVEADQLMIYGMLSGKNISKDFVNTRAGDFVVNTNVYFQKGLVSNKLEIMNSLNNITVTNGELDILMENNGNPTIMKSTKIFDNVFITNPIIKRYKIKNKRMQMVNPVKLISDTLEIDGDVTIEGDAHVLHSLKAKDVAGQHGPGLKKVLTKAVKLNSTQLEPKLIFDYPLDLEDIFADKVNGYNTDDWLLKKFDETQTISGKKTFVHDVHLDGPVNVFYLNGIDVQALQNRLRLDGNQIIEEDVEVDEVIADSGISSSNTYFGLELWKDTQIFNKNDRNMLTINDSFPHHIKAKNVTVQGLVNGKKLENVVKNLVPLEPEFKVLSEKTFKDLHVKQLFIKNPDSDLLNTLRFVENSTVTLEDNLDVYFNLSVENIHFNGRINNLTEEDFEKIVEMKMTHLEDIIAPPNKEYGEILVRGTTFINDSNINGISLDTLANDSVKIDEDHHFNRVEIVQSIIVESVLNLDGNIEKFDLDNIVVQQSNGTLILSDKTFESDVFVQGSLDIPNTVNGHDFGAFCAMCKDYKAKTFHIKGKTIFAKGPMIKNVNNLNVNKLSKQIWFTDKFTNITDIAMDNVVFEKSLDVKEYIDGIKLNIISQNYLSKTRPQNITSNLSFEHVTFSNISSALLNITGPINGVALNGLLQTVLLQDVDQLFENPVYFENLQVEDVDKQNVYRVNDLDLEREVMLYDQKNIVTGNKYIHNLKVDKLTIKNNSHIQNVDLLDWMKNALLKNGTFEVPARKKIQRAIFRGNLSLRGTLDNQEFNKDSVLLSNTIQTISGKKIFHSPNGEVVKFQNLKVKGLINNINLHELVHDQSNKIKNNILNSKIHFNNSIMVKNINVEYMFDDVNVTELLRNITEVGILENYRDKFAKLLEIGTEDELSIKDQSSFFKYFKEIMHLDGIYEIFGIRCMDGVFRIITFSYYNQENIIRTYEWNKHENKFVLSGTLHESSHLPTFIEQVSDKENNYIYIEHGPDSHIIGGYLLRFLNGQTSEIVYSFPNNTTRALISFTQPDTNQFCLGFVSQDNVKILCDEPEFYLLQTIVISIMYKATVVADDQSLYLILVRRQPNTFESIIEVLKKGPDQNVFIPIQSIYETAEVNDLSATVIDGLPYLALSLSSQENTVNIGRISIRRLDPSQNQFVPHQYIPLASPIDVKFISKASFETLLVATSGDSSIPCPTFRYDGIAGFNMLLKGATLPIHSHLKLFTKPNVLAVLHQNTAIILGAVTKGAMNI</sequence>
<accession>A0A834I130</accession>
<dbReference type="GO" id="GO:0007165">
    <property type="term" value="P:signal transduction"/>
    <property type="evidence" value="ECO:0007669"/>
    <property type="project" value="TreeGrafter"/>
</dbReference>
<dbReference type="PANTHER" id="PTHR15261:SF4">
    <property type="entry name" value="THROMBOSPONDIN-TYPE LAMININ G DOMAIN AND EAR REPEAT-CONTAINING PROTEIN"/>
    <property type="match status" value="1"/>
</dbReference>
<keyword evidence="2" id="KW-0677">Repeat</keyword>
<dbReference type="EMBL" id="JAACXV010013877">
    <property type="protein sequence ID" value="KAF7271929.1"/>
    <property type="molecule type" value="Genomic_DNA"/>
</dbReference>
<keyword evidence="1" id="KW-0732">Signal</keyword>
<dbReference type="PANTHER" id="PTHR15261">
    <property type="entry name" value="THROMBOSPONDIN-TYPE LAMININ G DOMAIN AND EAR REPEAT-CONTAINING"/>
    <property type="match status" value="1"/>
</dbReference>
<evidence type="ECO:0000256" key="2">
    <source>
        <dbReference type="ARBA" id="ARBA00022737"/>
    </source>
</evidence>
<evidence type="ECO:0000256" key="1">
    <source>
        <dbReference type="ARBA" id="ARBA00022729"/>
    </source>
</evidence>
<comment type="caution">
    <text evidence="3">The sequence shown here is derived from an EMBL/GenBank/DDBJ whole genome shotgun (WGS) entry which is preliminary data.</text>
</comment>
<dbReference type="Proteomes" id="UP000625711">
    <property type="component" value="Unassembled WGS sequence"/>
</dbReference>
<dbReference type="InterPro" id="IPR009039">
    <property type="entry name" value="EAR"/>
</dbReference>
<evidence type="ECO:0000313" key="3">
    <source>
        <dbReference type="EMBL" id="KAF7271929.1"/>
    </source>
</evidence>
<keyword evidence="4" id="KW-1185">Reference proteome</keyword>
<protein>
    <recommendedName>
        <fullName evidence="5">Closca</fullName>
    </recommendedName>
</protein>
<reference evidence="3" key="1">
    <citation type="submission" date="2020-08" db="EMBL/GenBank/DDBJ databases">
        <title>Genome sequencing and assembly of the red palm weevil Rhynchophorus ferrugineus.</title>
        <authorList>
            <person name="Dias G.B."/>
            <person name="Bergman C.M."/>
            <person name="Manee M."/>
        </authorList>
    </citation>
    <scope>NUCLEOTIDE SEQUENCE</scope>
    <source>
        <strain evidence="3">AA-2017</strain>
        <tissue evidence="3">Whole larva</tissue>
    </source>
</reference>
<name>A0A834I130_RHYFE</name>
<evidence type="ECO:0000313" key="4">
    <source>
        <dbReference type="Proteomes" id="UP000625711"/>
    </source>
</evidence>
<evidence type="ECO:0008006" key="5">
    <source>
        <dbReference type="Google" id="ProtNLM"/>
    </source>
</evidence>
<dbReference type="OrthoDB" id="188713at2759"/>